<reference evidence="16" key="1">
    <citation type="submission" date="2015-10" db="EMBL/GenBank/DDBJ databases">
        <authorList>
            <person name="Regsiter A."/>
            <person name="william w."/>
        </authorList>
    </citation>
    <scope>NUCLEOTIDE SEQUENCE</scope>
    <source>
        <strain evidence="16">Montdore</strain>
    </source>
</reference>
<name>A0A292Q980_9PEZI</name>
<evidence type="ECO:0000256" key="3">
    <source>
        <dbReference type="ARBA" id="ARBA00012736"/>
    </source>
</evidence>
<accession>A0A292Q980</accession>
<feature type="region of interest" description="Disordered" evidence="14">
    <location>
        <begin position="29"/>
        <end position="74"/>
    </location>
</feature>
<evidence type="ECO:0000256" key="6">
    <source>
        <dbReference type="ARBA" id="ARBA00022737"/>
    </source>
</evidence>
<keyword evidence="7 13" id="KW-0378">Hydrolase</keyword>
<dbReference type="Proteomes" id="UP001412239">
    <property type="component" value="Unassembled WGS sequence"/>
</dbReference>
<evidence type="ECO:0000256" key="2">
    <source>
        <dbReference type="ARBA" id="ARBA00008834"/>
    </source>
</evidence>
<proteinExistence type="inferred from homology"/>
<dbReference type="InterPro" id="IPR006626">
    <property type="entry name" value="PbH1"/>
</dbReference>
<protein>
    <recommendedName>
        <fullName evidence="3">endo-polygalacturonase</fullName>
        <ecNumber evidence="3">3.2.1.15</ecNumber>
    </recommendedName>
</protein>
<evidence type="ECO:0000256" key="7">
    <source>
        <dbReference type="ARBA" id="ARBA00022801"/>
    </source>
</evidence>
<comment type="similarity">
    <text evidence="2 13">Belongs to the glycosyl hydrolase 28 family.</text>
</comment>
<keyword evidence="10" id="KW-0961">Cell wall biogenesis/degradation</keyword>
<comment type="catalytic activity">
    <reaction evidence="11">
        <text>(1,4-alpha-D-galacturonosyl)n+m + H2O = (1,4-alpha-D-galacturonosyl)n + (1,4-alpha-D-galacturonosyl)m.</text>
        <dbReference type="EC" id="3.2.1.15"/>
    </reaction>
</comment>
<evidence type="ECO:0000256" key="9">
    <source>
        <dbReference type="ARBA" id="ARBA00023295"/>
    </source>
</evidence>
<dbReference type="PROSITE" id="PS00502">
    <property type="entry name" value="POLYGALACTURONASE"/>
    <property type="match status" value="1"/>
</dbReference>
<evidence type="ECO:0000256" key="14">
    <source>
        <dbReference type="SAM" id="MobiDB-lite"/>
    </source>
</evidence>
<feature type="compositionally biased region" description="Low complexity" evidence="14">
    <location>
        <begin position="50"/>
        <end position="74"/>
    </location>
</feature>
<dbReference type="InterPro" id="IPR011050">
    <property type="entry name" value="Pectin_lyase_fold/virulence"/>
</dbReference>
<evidence type="ECO:0000313" key="16">
    <source>
        <dbReference type="EMBL" id="CUS15290.1"/>
    </source>
</evidence>
<dbReference type="PANTHER" id="PTHR31884">
    <property type="entry name" value="POLYGALACTURONASE"/>
    <property type="match status" value="1"/>
</dbReference>
<feature type="compositionally biased region" description="Low complexity" evidence="14">
    <location>
        <begin position="31"/>
        <end position="42"/>
    </location>
</feature>
<sequence length="407" mass="41767">MLVLVFLTIFVSLVTALPARQSPDWFRSFATSTPSSSSSSPSPTSPSPPSSSSATPSPSSNPSSNPPSSSSCTVTSSKDLAKVKQDCKDISIGSLTVPAGETLDLDDLQTGTTVTFTGTVSFGYKEWVGPLVKVGGTNIKVVGASGSVLDGDGARWWDTKGGNGGKKKPKFFAAHGLKSSSITGLTLKNTPVQAFSISGVSDLTVSGITLDNKDGDAGGLGHNTDAFDVGSSDNVIITGAKVYNQDDCLAVNSGRNIQFKDCYCSGGHGVSIGSVGGRSDNEVDGVTIENTTIVDSENGVRIKTISGATGSVKNVKYTGITLKGITKNGIVIQQDYENGKPTGVPTDGVPITNIAITNVKGTVTSSATEIYILCAAGACSNWQWDQVDVSGGVSSLKCQNVPDGVQC</sequence>
<keyword evidence="6" id="KW-0677">Repeat</keyword>
<dbReference type="FunFam" id="2.160.20.10:FF:000002">
    <property type="entry name" value="Endopolygalacturonase D"/>
    <property type="match status" value="1"/>
</dbReference>
<evidence type="ECO:0000256" key="10">
    <source>
        <dbReference type="ARBA" id="ARBA00023316"/>
    </source>
</evidence>
<dbReference type="GO" id="GO:0005576">
    <property type="term" value="C:extracellular region"/>
    <property type="evidence" value="ECO:0007669"/>
    <property type="project" value="UniProtKB-SubCell"/>
</dbReference>
<dbReference type="AlphaFoldDB" id="A0A292Q980"/>
<evidence type="ECO:0000256" key="12">
    <source>
        <dbReference type="PROSITE-ProRule" id="PRU10052"/>
    </source>
</evidence>
<evidence type="ECO:0000256" key="1">
    <source>
        <dbReference type="ARBA" id="ARBA00004613"/>
    </source>
</evidence>
<keyword evidence="5 15" id="KW-0732">Signal</keyword>
<evidence type="ECO:0000256" key="8">
    <source>
        <dbReference type="ARBA" id="ARBA00023157"/>
    </source>
</evidence>
<dbReference type="InterPro" id="IPR000743">
    <property type="entry name" value="Glyco_hydro_28"/>
</dbReference>
<keyword evidence="4" id="KW-0964">Secreted</keyword>
<gene>
    <name evidence="16" type="ORF">GSTUAT00000547001</name>
</gene>
<feature type="active site" evidence="12">
    <location>
        <position position="268"/>
    </location>
</feature>
<organism evidence="16 17">
    <name type="scientific">Tuber aestivum</name>
    <name type="common">summer truffle</name>
    <dbReference type="NCBI Taxonomy" id="59557"/>
    <lineage>
        <taxon>Eukaryota</taxon>
        <taxon>Fungi</taxon>
        <taxon>Dikarya</taxon>
        <taxon>Ascomycota</taxon>
        <taxon>Pezizomycotina</taxon>
        <taxon>Pezizomycetes</taxon>
        <taxon>Pezizales</taxon>
        <taxon>Tuberaceae</taxon>
        <taxon>Tuber</taxon>
    </lineage>
</organism>
<dbReference type="EC" id="3.2.1.15" evidence="3"/>
<evidence type="ECO:0000256" key="13">
    <source>
        <dbReference type="RuleBase" id="RU361169"/>
    </source>
</evidence>
<dbReference type="Pfam" id="PF00295">
    <property type="entry name" value="Glyco_hydro_28"/>
    <property type="match status" value="1"/>
</dbReference>
<dbReference type="SMART" id="SM00710">
    <property type="entry name" value="PbH1"/>
    <property type="match status" value="5"/>
</dbReference>
<dbReference type="GO" id="GO:0071555">
    <property type="term" value="P:cell wall organization"/>
    <property type="evidence" value="ECO:0007669"/>
    <property type="project" value="UniProtKB-KW"/>
</dbReference>
<keyword evidence="17" id="KW-1185">Reference proteome</keyword>
<evidence type="ECO:0000256" key="11">
    <source>
        <dbReference type="ARBA" id="ARBA00034074"/>
    </source>
</evidence>
<dbReference type="InterPro" id="IPR050434">
    <property type="entry name" value="Glycosyl_hydrlase_28"/>
</dbReference>
<dbReference type="Gene3D" id="2.160.20.10">
    <property type="entry name" value="Single-stranded right-handed beta-helix, Pectin lyase-like"/>
    <property type="match status" value="1"/>
</dbReference>
<evidence type="ECO:0000256" key="4">
    <source>
        <dbReference type="ARBA" id="ARBA00022525"/>
    </source>
</evidence>
<feature type="signal peptide" evidence="15">
    <location>
        <begin position="1"/>
        <end position="16"/>
    </location>
</feature>
<dbReference type="InterPro" id="IPR012334">
    <property type="entry name" value="Pectin_lyas_fold"/>
</dbReference>
<dbReference type="GO" id="GO:0045490">
    <property type="term" value="P:pectin catabolic process"/>
    <property type="evidence" value="ECO:0007669"/>
    <property type="project" value="TreeGrafter"/>
</dbReference>
<keyword evidence="9 13" id="KW-0326">Glycosidase</keyword>
<dbReference type="SUPFAM" id="SSF51126">
    <property type="entry name" value="Pectin lyase-like"/>
    <property type="match status" value="1"/>
</dbReference>
<evidence type="ECO:0000256" key="15">
    <source>
        <dbReference type="SAM" id="SignalP"/>
    </source>
</evidence>
<evidence type="ECO:0000313" key="17">
    <source>
        <dbReference type="Proteomes" id="UP001412239"/>
    </source>
</evidence>
<dbReference type="GO" id="GO:0004650">
    <property type="term" value="F:polygalacturonase activity"/>
    <property type="evidence" value="ECO:0007669"/>
    <property type="project" value="UniProtKB-EC"/>
</dbReference>
<dbReference type="PANTHER" id="PTHR31884:SF1">
    <property type="entry name" value="POLYGALACTURONASE"/>
    <property type="match status" value="1"/>
</dbReference>
<comment type="subcellular location">
    <subcellularLocation>
        <location evidence="1">Secreted</location>
    </subcellularLocation>
</comment>
<evidence type="ECO:0000256" key="5">
    <source>
        <dbReference type="ARBA" id="ARBA00022729"/>
    </source>
</evidence>
<feature type="chain" id="PRO_5012358262" description="endo-polygalacturonase" evidence="15">
    <location>
        <begin position="17"/>
        <end position="407"/>
    </location>
</feature>
<dbReference type="EMBL" id="LN890948">
    <property type="protein sequence ID" value="CUS15290.1"/>
    <property type="molecule type" value="Genomic_DNA"/>
</dbReference>
<keyword evidence="8" id="KW-1015">Disulfide bond</keyword>